<organism evidence="1">
    <name type="scientific">Anguilla anguilla</name>
    <name type="common">European freshwater eel</name>
    <name type="synonym">Muraena anguilla</name>
    <dbReference type="NCBI Taxonomy" id="7936"/>
    <lineage>
        <taxon>Eukaryota</taxon>
        <taxon>Metazoa</taxon>
        <taxon>Chordata</taxon>
        <taxon>Craniata</taxon>
        <taxon>Vertebrata</taxon>
        <taxon>Euteleostomi</taxon>
        <taxon>Actinopterygii</taxon>
        <taxon>Neopterygii</taxon>
        <taxon>Teleostei</taxon>
        <taxon>Anguilliformes</taxon>
        <taxon>Anguillidae</taxon>
        <taxon>Anguilla</taxon>
    </lineage>
</organism>
<evidence type="ECO:0000313" key="1">
    <source>
        <dbReference type="EMBL" id="JAH65762.1"/>
    </source>
</evidence>
<dbReference type="AlphaFoldDB" id="A0A0E9UJ37"/>
<proteinExistence type="predicted"/>
<protein>
    <submittedName>
        <fullName evidence="1">Uncharacterized protein</fullName>
    </submittedName>
</protein>
<accession>A0A0E9UJ37</accession>
<dbReference type="EMBL" id="GBXM01042815">
    <property type="protein sequence ID" value="JAH65762.1"/>
    <property type="molecule type" value="Transcribed_RNA"/>
</dbReference>
<name>A0A0E9UJ37_ANGAN</name>
<sequence>MNNSLFSWECILRRAVLNLKCTLPVASLGAGKLISS</sequence>
<reference evidence="1" key="1">
    <citation type="submission" date="2014-11" db="EMBL/GenBank/DDBJ databases">
        <authorList>
            <person name="Amaro Gonzalez C."/>
        </authorList>
    </citation>
    <scope>NUCLEOTIDE SEQUENCE</scope>
</reference>
<reference evidence="1" key="2">
    <citation type="journal article" date="2015" name="Fish Shellfish Immunol.">
        <title>Early steps in the European eel (Anguilla anguilla)-Vibrio vulnificus interaction in the gills: Role of the RtxA13 toxin.</title>
        <authorList>
            <person name="Callol A."/>
            <person name="Pajuelo D."/>
            <person name="Ebbesson L."/>
            <person name="Teles M."/>
            <person name="MacKenzie S."/>
            <person name="Amaro C."/>
        </authorList>
    </citation>
    <scope>NUCLEOTIDE SEQUENCE</scope>
</reference>